<dbReference type="Proteomes" id="UP000593571">
    <property type="component" value="Unassembled WGS sequence"/>
</dbReference>
<organism evidence="2 3">
    <name type="scientific">Rousettus aegyptiacus</name>
    <name type="common">Egyptian fruit bat</name>
    <name type="synonym">Pteropus aegyptiacus</name>
    <dbReference type="NCBI Taxonomy" id="9407"/>
    <lineage>
        <taxon>Eukaryota</taxon>
        <taxon>Metazoa</taxon>
        <taxon>Chordata</taxon>
        <taxon>Craniata</taxon>
        <taxon>Vertebrata</taxon>
        <taxon>Euteleostomi</taxon>
        <taxon>Mammalia</taxon>
        <taxon>Eutheria</taxon>
        <taxon>Laurasiatheria</taxon>
        <taxon>Chiroptera</taxon>
        <taxon>Yinpterochiroptera</taxon>
        <taxon>Pteropodoidea</taxon>
        <taxon>Pteropodidae</taxon>
        <taxon>Rousettinae</taxon>
        <taxon>Rousettus</taxon>
    </lineage>
</organism>
<reference evidence="2 3" key="1">
    <citation type="journal article" date="2020" name="Nature">
        <title>Six reference-quality genomes reveal evolution of bat adaptations.</title>
        <authorList>
            <person name="Jebb D."/>
            <person name="Huang Z."/>
            <person name="Pippel M."/>
            <person name="Hughes G.M."/>
            <person name="Lavrichenko K."/>
            <person name="Devanna P."/>
            <person name="Winkler S."/>
            <person name="Jermiin L.S."/>
            <person name="Skirmuntt E.C."/>
            <person name="Katzourakis A."/>
            <person name="Burkitt-Gray L."/>
            <person name="Ray D.A."/>
            <person name="Sullivan K.A.M."/>
            <person name="Roscito J.G."/>
            <person name="Kirilenko B.M."/>
            <person name="Davalos L.M."/>
            <person name="Corthals A.P."/>
            <person name="Power M.L."/>
            <person name="Jones G."/>
            <person name="Ransome R.D."/>
            <person name="Dechmann D.K.N."/>
            <person name="Locatelli A.G."/>
            <person name="Puechmaille S.J."/>
            <person name="Fedrigo O."/>
            <person name="Jarvis E.D."/>
            <person name="Hiller M."/>
            <person name="Vernes S.C."/>
            <person name="Myers E.W."/>
            <person name="Teeling E.C."/>
        </authorList>
    </citation>
    <scope>NUCLEOTIDE SEQUENCE [LARGE SCALE GENOMIC DNA]</scope>
    <source>
        <strain evidence="2">MRouAeg1</strain>
        <tissue evidence="2">Muscle</tissue>
    </source>
</reference>
<name>A0A7J8DY38_ROUAE</name>
<accession>A0A7J8DY38</accession>
<feature type="compositionally biased region" description="Basic and acidic residues" evidence="1">
    <location>
        <begin position="80"/>
        <end position="100"/>
    </location>
</feature>
<dbReference type="EMBL" id="JACASE010000011">
    <property type="protein sequence ID" value="KAF6427792.1"/>
    <property type="molecule type" value="Genomic_DNA"/>
</dbReference>
<evidence type="ECO:0000256" key="1">
    <source>
        <dbReference type="SAM" id="MobiDB-lite"/>
    </source>
</evidence>
<protein>
    <submittedName>
        <fullName evidence="2">Uncharacterized protein</fullName>
    </submittedName>
</protein>
<proteinExistence type="predicted"/>
<sequence>MSAREPTRRIRTQGAATRQRVRADLPTLSLGSLPSARGWCTRRCRRGAGRPPASGTRGAPWMQSGRMSNTKGRRGCRGLEGGRARTDPQGTESRRREAARRPRQRPKAPAAGPSNGGRPPLVQNVGRRAPKREKISEVGLGFILRLPRK</sequence>
<feature type="region of interest" description="Disordered" evidence="1">
    <location>
        <begin position="1"/>
        <end position="134"/>
    </location>
</feature>
<dbReference type="AlphaFoldDB" id="A0A7J8DY38"/>
<feature type="compositionally biased region" description="Low complexity" evidence="1">
    <location>
        <begin position="49"/>
        <end position="59"/>
    </location>
</feature>
<comment type="caution">
    <text evidence="2">The sequence shown here is derived from an EMBL/GenBank/DDBJ whole genome shotgun (WGS) entry which is preliminary data.</text>
</comment>
<evidence type="ECO:0000313" key="2">
    <source>
        <dbReference type="EMBL" id="KAF6427792.1"/>
    </source>
</evidence>
<keyword evidence="3" id="KW-1185">Reference proteome</keyword>
<evidence type="ECO:0000313" key="3">
    <source>
        <dbReference type="Proteomes" id="UP000593571"/>
    </source>
</evidence>
<gene>
    <name evidence="2" type="ORF">HJG63_008281</name>
</gene>